<gene>
    <name evidence="2" type="ORF">F3Y22_tig00007085pilonHSYRG00012</name>
</gene>
<comment type="caution">
    <text evidence="2">The sequence shown here is derived from an EMBL/GenBank/DDBJ whole genome shotgun (WGS) entry which is preliminary data.</text>
</comment>
<evidence type="ECO:0000313" key="2">
    <source>
        <dbReference type="EMBL" id="KAE8726324.1"/>
    </source>
</evidence>
<organism evidence="2 3">
    <name type="scientific">Hibiscus syriacus</name>
    <name type="common">Rose of Sharon</name>
    <dbReference type="NCBI Taxonomy" id="106335"/>
    <lineage>
        <taxon>Eukaryota</taxon>
        <taxon>Viridiplantae</taxon>
        <taxon>Streptophyta</taxon>
        <taxon>Embryophyta</taxon>
        <taxon>Tracheophyta</taxon>
        <taxon>Spermatophyta</taxon>
        <taxon>Magnoliopsida</taxon>
        <taxon>eudicotyledons</taxon>
        <taxon>Gunneridae</taxon>
        <taxon>Pentapetalae</taxon>
        <taxon>rosids</taxon>
        <taxon>malvids</taxon>
        <taxon>Malvales</taxon>
        <taxon>Malvaceae</taxon>
        <taxon>Malvoideae</taxon>
        <taxon>Hibiscus</taxon>
    </lineage>
</organism>
<name>A0A6A3CCK3_HIBSY</name>
<sequence>MEMLNLKPSFAKKLNREGFRSMHLAVRNGKTKLVHLLLKAVKDLARVKGWKGMIPFHHAATTGNSKLLFEFLEACPESIEDDTIRGETALHLSLKHDDVEAFKLQLGWLQRSRTETMSDSYILLDVKAKNWEDSTALEVIQKVQGQASREKYCMSIDMINTMLVITTLVVTAVYQSSLSPPGGVWQDNGSTDLVTKTPASDITSTNHYIPEGDINNSTIVNFLFGQGVQKSGCHDIDSKWVRFVLGRERAYLWAHDCSDGTHPHDYPSFPVASPPA</sequence>
<evidence type="ECO:0000259" key="1">
    <source>
        <dbReference type="Pfam" id="PF13962"/>
    </source>
</evidence>
<feature type="domain" description="PGG" evidence="1">
    <location>
        <begin position="157"/>
        <end position="189"/>
    </location>
</feature>
<proteinExistence type="predicted"/>
<dbReference type="InterPro" id="IPR002110">
    <property type="entry name" value="Ankyrin_rpt"/>
</dbReference>
<dbReference type="PANTHER" id="PTHR24128">
    <property type="entry name" value="HOMEOBOX PROTEIN WARIAI"/>
    <property type="match status" value="1"/>
</dbReference>
<dbReference type="PANTHER" id="PTHR24128:SF60">
    <property type="entry name" value="ALPHA-LATROTOXIN-LHE1A-LIKE"/>
    <property type="match status" value="1"/>
</dbReference>
<dbReference type="Pfam" id="PF13962">
    <property type="entry name" value="PGG"/>
    <property type="match status" value="1"/>
</dbReference>
<protein>
    <recommendedName>
        <fullName evidence="1">PGG domain-containing protein</fullName>
    </recommendedName>
</protein>
<dbReference type="InterPro" id="IPR026961">
    <property type="entry name" value="PGG_dom"/>
</dbReference>
<accession>A0A6A3CCK3</accession>
<evidence type="ECO:0000313" key="3">
    <source>
        <dbReference type="Proteomes" id="UP000436088"/>
    </source>
</evidence>
<dbReference type="Proteomes" id="UP000436088">
    <property type="component" value="Unassembled WGS sequence"/>
</dbReference>
<dbReference type="EMBL" id="VEPZ02000375">
    <property type="protein sequence ID" value="KAE8726324.1"/>
    <property type="molecule type" value="Genomic_DNA"/>
</dbReference>
<dbReference type="Pfam" id="PF12796">
    <property type="entry name" value="Ank_2"/>
    <property type="match status" value="1"/>
</dbReference>
<dbReference type="InterPro" id="IPR036770">
    <property type="entry name" value="Ankyrin_rpt-contain_sf"/>
</dbReference>
<dbReference type="SUPFAM" id="SSF48403">
    <property type="entry name" value="Ankyrin repeat"/>
    <property type="match status" value="1"/>
</dbReference>
<reference evidence="2" key="1">
    <citation type="submission" date="2019-09" db="EMBL/GenBank/DDBJ databases">
        <title>Draft genome information of white flower Hibiscus syriacus.</title>
        <authorList>
            <person name="Kim Y.-M."/>
        </authorList>
    </citation>
    <scope>NUCLEOTIDE SEQUENCE [LARGE SCALE GENOMIC DNA]</scope>
    <source>
        <strain evidence="2">YM2019G1</strain>
    </source>
</reference>
<dbReference type="SMART" id="SM00248">
    <property type="entry name" value="ANK"/>
    <property type="match status" value="2"/>
</dbReference>
<dbReference type="AlphaFoldDB" id="A0A6A3CCK3"/>
<keyword evidence="3" id="KW-1185">Reference proteome</keyword>
<dbReference type="Gene3D" id="1.25.40.20">
    <property type="entry name" value="Ankyrin repeat-containing domain"/>
    <property type="match status" value="1"/>
</dbReference>